<evidence type="ECO:0000259" key="5">
    <source>
        <dbReference type="PROSITE" id="PS51007"/>
    </source>
</evidence>
<dbReference type="InterPro" id="IPR009056">
    <property type="entry name" value="Cyt_c-like_dom"/>
</dbReference>
<dbReference type="Pfam" id="PF00034">
    <property type="entry name" value="Cytochrom_C"/>
    <property type="match status" value="1"/>
</dbReference>
<dbReference type="Proteomes" id="UP000808349">
    <property type="component" value="Unassembled WGS sequence"/>
</dbReference>
<gene>
    <name evidence="6" type="ORF">IPO85_19465</name>
</gene>
<dbReference type="GO" id="GO:0046872">
    <property type="term" value="F:metal ion binding"/>
    <property type="evidence" value="ECO:0007669"/>
    <property type="project" value="UniProtKB-KW"/>
</dbReference>
<feature type="domain" description="Cytochrome c" evidence="5">
    <location>
        <begin position="21"/>
        <end position="112"/>
    </location>
</feature>
<dbReference type="PROSITE" id="PS51007">
    <property type="entry name" value="CYTC"/>
    <property type="match status" value="1"/>
</dbReference>
<proteinExistence type="predicted"/>
<organism evidence="6 7">
    <name type="scientific">Candidatus Defluviibacterium haderslevense</name>
    <dbReference type="NCBI Taxonomy" id="2981993"/>
    <lineage>
        <taxon>Bacteria</taxon>
        <taxon>Pseudomonadati</taxon>
        <taxon>Bacteroidota</taxon>
        <taxon>Saprospiria</taxon>
        <taxon>Saprospirales</taxon>
        <taxon>Saprospiraceae</taxon>
        <taxon>Candidatus Defluviibacterium</taxon>
    </lineage>
</organism>
<name>A0A9D7XJE0_9BACT</name>
<keyword evidence="1 4" id="KW-0349">Heme</keyword>
<evidence type="ECO:0000313" key="7">
    <source>
        <dbReference type="Proteomes" id="UP000808349"/>
    </source>
</evidence>
<comment type="caution">
    <text evidence="6">The sequence shown here is derived from an EMBL/GenBank/DDBJ whole genome shotgun (WGS) entry which is preliminary data.</text>
</comment>
<evidence type="ECO:0000313" key="6">
    <source>
        <dbReference type="EMBL" id="MBK9719652.1"/>
    </source>
</evidence>
<sequence length="131" mass="15272">MRWVGINVIFLMIISCTYSTEQFKEGKRLFDIHCSGCHGHEAEGLNQLYPALKDTTFIYSIKNQLPCIMRKGIHNAETFTYKTRHGDMEMPENNILNAIQICNILNYANSQWWHSEPYALKDIELILENCK</sequence>
<evidence type="ECO:0000256" key="4">
    <source>
        <dbReference type="PROSITE-ProRule" id="PRU00433"/>
    </source>
</evidence>
<dbReference type="GO" id="GO:0020037">
    <property type="term" value="F:heme binding"/>
    <property type="evidence" value="ECO:0007669"/>
    <property type="project" value="InterPro"/>
</dbReference>
<dbReference type="GO" id="GO:0009055">
    <property type="term" value="F:electron transfer activity"/>
    <property type="evidence" value="ECO:0007669"/>
    <property type="project" value="InterPro"/>
</dbReference>
<keyword evidence="2 4" id="KW-0479">Metal-binding</keyword>
<accession>A0A9D7XJE0</accession>
<dbReference type="PROSITE" id="PS51257">
    <property type="entry name" value="PROKAR_LIPOPROTEIN"/>
    <property type="match status" value="1"/>
</dbReference>
<dbReference type="InterPro" id="IPR036909">
    <property type="entry name" value="Cyt_c-like_dom_sf"/>
</dbReference>
<dbReference type="Gene3D" id="1.10.760.10">
    <property type="entry name" value="Cytochrome c-like domain"/>
    <property type="match status" value="1"/>
</dbReference>
<keyword evidence="3 4" id="KW-0408">Iron</keyword>
<evidence type="ECO:0000256" key="3">
    <source>
        <dbReference type="ARBA" id="ARBA00023004"/>
    </source>
</evidence>
<dbReference type="SUPFAM" id="SSF46626">
    <property type="entry name" value="Cytochrome c"/>
    <property type="match status" value="1"/>
</dbReference>
<evidence type="ECO:0000256" key="1">
    <source>
        <dbReference type="ARBA" id="ARBA00022617"/>
    </source>
</evidence>
<reference evidence="6 7" key="1">
    <citation type="submission" date="2020-10" db="EMBL/GenBank/DDBJ databases">
        <title>Connecting structure to function with the recovery of over 1000 high-quality activated sludge metagenome-assembled genomes encoding full-length rRNA genes using long-read sequencing.</title>
        <authorList>
            <person name="Singleton C.M."/>
            <person name="Petriglieri F."/>
            <person name="Kristensen J.M."/>
            <person name="Kirkegaard R.H."/>
            <person name="Michaelsen T.Y."/>
            <person name="Andersen M.H."/>
            <person name="Karst S.M."/>
            <person name="Dueholm M.S."/>
            <person name="Nielsen P.H."/>
            <person name="Albertsen M."/>
        </authorList>
    </citation>
    <scope>NUCLEOTIDE SEQUENCE [LARGE SCALE GENOMIC DNA]</scope>
    <source>
        <strain evidence="6">Ribe_18-Q3-R11-54_BAT3C.373</strain>
    </source>
</reference>
<protein>
    <submittedName>
        <fullName evidence="6">C-type cytochrome</fullName>
    </submittedName>
</protein>
<dbReference type="AlphaFoldDB" id="A0A9D7XJE0"/>
<evidence type="ECO:0000256" key="2">
    <source>
        <dbReference type="ARBA" id="ARBA00022723"/>
    </source>
</evidence>
<dbReference type="EMBL" id="JADKFW010000021">
    <property type="protein sequence ID" value="MBK9719652.1"/>
    <property type="molecule type" value="Genomic_DNA"/>
</dbReference>